<proteinExistence type="predicted"/>
<keyword evidence="1" id="KW-0812">Transmembrane</keyword>
<protein>
    <recommendedName>
        <fullName evidence="4">Homeodomain-like domain-containing protein</fullName>
    </recommendedName>
</protein>
<evidence type="ECO:0000256" key="1">
    <source>
        <dbReference type="SAM" id="Phobius"/>
    </source>
</evidence>
<feature type="transmembrane region" description="Helical" evidence="1">
    <location>
        <begin position="15"/>
        <end position="47"/>
    </location>
</feature>
<name>A0A4Y3QPB0_MICTE</name>
<keyword evidence="1" id="KW-0472">Membrane</keyword>
<dbReference type="Proteomes" id="UP000319525">
    <property type="component" value="Unassembled WGS sequence"/>
</dbReference>
<feature type="transmembrane region" description="Helical" evidence="1">
    <location>
        <begin position="112"/>
        <end position="134"/>
    </location>
</feature>
<feature type="transmembrane region" description="Helical" evidence="1">
    <location>
        <begin position="53"/>
        <end position="73"/>
    </location>
</feature>
<organism evidence="2 3">
    <name type="scientific">Microbacterium testaceum</name>
    <name type="common">Aureobacterium testaceum</name>
    <name type="synonym">Brevibacterium testaceum</name>
    <dbReference type="NCBI Taxonomy" id="2033"/>
    <lineage>
        <taxon>Bacteria</taxon>
        <taxon>Bacillati</taxon>
        <taxon>Actinomycetota</taxon>
        <taxon>Actinomycetes</taxon>
        <taxon>Micrococcales</taxon>
        <taxon>Microbacteriaceae</taxon>
        <taxon>Microbacterium</taxon>
    </lineage>
</organism>
<dbReference type="GeneID" id="94047817"/>
<dbReference type="AlphaFoldDB" id="A0A4Y3QPB0"/>
<dbReference type="Pfam" id="PF10935">
    <property type="entry name" value="DUF2637"/>
    <property type="match status" value="1"/>
</dbReference>
<reference evidence="2 3" key="1">
    <citation type="submission" date="2019-06" db="EMBL/GenBank/DDBJ databases">
        <title>Whole genome shotgun sequence of Microbacterium testaceum NBRC 12675.</title>
        <authorList>
            <person name="Hosoyama A."/>
            <person name="Uohara A."/>
            <person name="Ohji S."/>
            <person name="Ichikawa N."/>
        </authorList>
    </citation>
    <scope>NUCLEOTIDE SEQUENCE [LARGE SCALE GENOMIC DNA]</scope>
    <source>
        <strain evidence="2 3">NBRC 12675</strain>
    </source>
</reference>
<evidence type="ECO:0000313" key="2">
    <source>
        <dbReference type="EMBL" id="GEB46982.1"/>
    </source>
</evidence>
<dbReference type="RefSeq" id="WP_170210719.1">
    <property type="nucleotide sequence ID" value="NZ_BJML01000011.1"/>
</dbReference>
<gene>
    <name evidence="2" type="ORF">MTE01_29270</name>
</gene>
<comment type="caution">
    <text evidence="2">The sequence shown here is derived from an EMBL/GenBank/DDBJ whole genome shotgun (WGS) entry which is preliminary data.</text>
</comment>
<feature type="transmembrane region" description="Helical" evidence="1">
    <location>
        <begin position="82"/>
        <end position="100"/>
    </location>
</feature>
<evidence type="ECO:0000313" key="3">
    <source>
        <dbReference type="Proteomes" id="UP000319525"/>
    </source>
</evidence>
<dbReference type="EMBL" id="BJML01000011">
    <property type="protein sequence ID" value="GEB46982.1"/>
    <property type="molecule type" value="Genomic_DNA"/>
</dbReference>
<evidence type="ECO:0008006" key="4">
    <source>
        <dbReference type="Google" id="ProtNLM"/>
    </source>
</evidence>
<sequence length="219" mass="22741">MSHSPARINPDSRGVLFLAVGITVLLALASFLLSYAGLVAVAAWAAVPAWLSWAVPVTIDGAILVYTLAALVFRARGEGARVAWASLSLFTALSVAANAAHAWDAGQGDPRAGLGAVIAGLAPVAVLLTTHTLARLIIAPPLRAEASETVAAPWAVAAGRVWAADEVGEPEADVAEPEPEPRDERILALRAQRWSLRQIAEEVGVGKTTVERVLAKAVA</sequence>
<dbReference type="InterPro" id="IPR021235">
    <property type="entry name" value="DUF2637"/>
</dbReference>
<accession>A0A4Y3QPB0</accession>
<keyword evidence="1" id="KW-1133">Transmembrane helix</keyword>